<dbReference type="InterPro" id="IPR020904">
    <property type="entry name" value="Sc_DH/Rdtase_CS"/>
</dbReference>
<evidence type="ECO:0000256" key="1">
    <source>
        <dbReference type="ARBA" id="ARBA00006484"/>
    </source>
</evidence>
<dbReference type="Proteomes" id="UP000199820">
    <property type="component" value="Unassembled WGS sequence"/>
</dbReference>
<dbReference type="EMBL" id="FOIL01000018">
    <property type="protein sequence ID" value="SET43979.1"/>
    <property type="molecule type" value="Genomic_DNA"/>
</dbReference>
<evidence type="ECO:0000256" key="6">
    <source>
        <dbReference type="ARBA" id="ARBA00044065"/>
    </source>
</evidence>
<protein>
    <recommendedName>
        <fullName evidence="6">NADP-dependent 3-hydroxy acid dehydrogenase YdfG</fullName>
        <ecNumber evidence="4">1.1.1.298</ecNumber>
        <ecNumber evidence="5">1.1.1.381</ecNumber>
    </recommendedName>
    <alternativeName>
        <fullName evidence="8">L-allo-threonine dehydrogenase</fullName>
    </alternativeName>
    <alternativeName>
        <fullName evidence="7">Malonic semialdehyde reductase</fullName>
    </alternativeName>
</protein>
<comment type="catalytic activity">
    <reaction evidence="3">
        <text>L-allo-threonine + NADP(+) = aminoacetone + CO2 + NADPH</text>
        <dbReference type="Rhea" id="RHEA:43524"/>
        <dbReference type="ChEBI" id="CHEBI:16526"/>
        <dbReference type="ChEBI" id="CHEBI:57783"/>
        <dbReference type="ChEBI" id="CHEBI:58320"/>
        <dbReference type="ChEBI" id="CHEBI:58349"/>
        <dbReference type="ChEBI" id="CHEBI:58585"/>
        <dbReference type="EC" id="1.1.1.381"/>
    </reaction>
</comment>
<dbReference type="PANTHER" id="PTHR43086:SF3">
    <property type="entry name" value="NADP-DEPENDENT 3-HYDROXY ACID DEHYDROGENASE YDFG"/>
    <property type="match status" value="1"/>
</dbReference>
<evidence type="ECO:0000256" key="8">
    <source>
        <dbReference type="ARBA" id="ARBA00044349"/>
    </source>
</evidence>
<dbReference type="EC" id="1.1.1.381" evidence="5"/>
<dbReference type="GO" id="GO:0035527">
    <property type="term" value="F:3-hydroxypropionate dehydrogenase (NADP+) activity"/>
    <property type="evidence" value="ECO:0007669"/>
    <property type="project" value="UniProtKB-EC"/>
</dbReference>
<dbReference type="STRING" id="1526.SAMN02910262_00475"/>
<dbReference type="Pfam" id="PF00106">
    <property type="entry name" value="adh_short"/>
    <property type="match status" value="1"/>
</dbReference>
<comment type="catalytic activity">
    <reaction evidence="10">
        <text>3-hydroxypropanoate + NADP(+) = 3-oxopropanoate + NADPH + H(+)</text>
        <dbReference type="Rhea" id="RHEA:26438"/>
        <dbReference type="ChEBI" id="CHEBI:15378"/>
        <dbReference type="ChEBI" id="CHEBI:16510"/>
        <dbReference type="ChEBI" id="CHEBI:33190"/>
        <dbReference type="ChEBI" id="CHEBI:57783"/>
        <dbReference type="ChEBI" id="CHEBI:58349"/>
        <dbReference type="EC" id="1.1.1.298"/>
    </reaction>
</comment>
<dbReference type="OrthoDB" id="9808814at2"/>
<keyword evidence="13" id="KW-1185">Reference proteome</keyword>
<evidence type="ECO:0000256" key="5">
    <source>
        <dbReference type="ARBA" id="ARBA00044059"/>
    </source>
</evidence>
<dbReference type="SUPFAM" id="SSF51735">
    <property type="entry name" value="NAD(P)-binding Rossmann-fold domains"/>
    <property type="match status" value="1"/>
</dbReference>
<dbReference type="AlphaFoldDB" id="A0A1I0EFU0"/>
<evidence type="ECO:0000256" key="3">
    <source>
        <dbReference type="ARBA" id="ARBA00043812"/>
    </source>
</evidence>
<keyword evidence="2" id="KW-0560">Oxidoreductase</keyword>
<reference evidence="13" key="1">
    <citation type="submission" date="2016-10" db="EMBL/GenBank/DDBJ databases">
        <authorList>
            <person name="Varghese N."/>
            <person name="Submissions S."/>
        </authorList>
    </citation>
    <scope>NUCLEOTIDE SEQUENCE [LARGE SCALE GENOMIC DNA]</scope>
    <source>
        <strain evidence="13">KH1P1</strain>
    </source>
</reference>
<evidence type="ECO:0000256" key="2">
    <source>
        <dbReference type="ARBA" id="ARBA00023002"/>
    </source>
</evidence>
<dbReference type="PIRSF" id="PIRSF000126">
    <property type="entry name" value="11-beta-HSD1"/>
    <property type="match status" value="1"/>
</dbReference>
<dbReference type="CDD" id="cd05233">
    <property type="entry name" value="SDR_c"/>
    <property type="match status" value="1"/>
</dbReference>
<evidence type="ECO:0000256" key="11">
    <source>
        <dbReference type="RuleBase" id="RU000363"/>
    </source>
</evidence>
<dbReference type="InterPro" id="IPR002347">
    <property type="entry name" value="SDR_fam"/>
</dbReference>
<evidence type="ECO:0000313" key="12">
    <source>
        <dbReference type="EMBL" id="SET43979.1"/>
    </source>
</evidence>
<evidence type="ECO:0000256" key="7">
    <source>
        <dbReference type="ARBA" id="ARBA00044271"/>
    </source>
</evidence>
<name>A0A1I0EFU0_9FIRM</name>
<sequence>MNIAIVTGASSGMGKECAEILADCFSGISEIWLIARRKERLEKLSESLPVKTKIISVDLGKEGAVRTLQEELEKTSPRVRFLVNAAGFGAIGKAGEISADLSASMIRVNCESLTRITETVLPYMPVNSRILNFASAAAFLPQPGFAVYAATKAYVLSYSRALGAELKPRRIAVTAVCPGPVRTEFFDIAERTGEIPVYKKLVMADAGRVARAAVRDCMAGKSISVYGITMKGFRLLCSILPHEWLLKIWDVFSPGNTDSSGQETV</sequence>
<evidence type="ECO:0000256" key="4">
    <source>
        <dbReference type="ARBA" id="ARBA00044050"/>
    </source>
</evidence>
<gene>
    <name evidence="12" type="ORF">SAMN04487771_101832</name>
</gene>
<comment type="similarity">
    <text evidence="1 11">Belongs to the short-chain dehydrogenases/reductases (SDR) family.</text>
</comment>
<dbReference type="InterPro" id="IPR036291">
    <property type="entry name" value="NAD(P)-bd_dom_sf"/>
</dbReference>
<comment type="function">
    <text evidence="9">NADP-dependent dehydrogenase with broad substrate specificity acting on 3-hydroxy acids. Catalyzes the NADP-dependent oxidation of L-allo-threonine to L-2-amino-3-keto-butyrate, which is spontaneously decarboxylated into aminoacetone. Also acts on D-threonine, L-serine, D-serine, D-3-hydroxyisobutyrate, L-3-hydroxyisobutyrate, D-glycerate and L-glycerate. Able to catalyze the reduction of the malonic semialdehyde to 3-hydroxypropionic acid. YdfG is apparently supplementing RutE, the presumed malonic semialdehyde reductase involved in pyrimidine degradation since both are able to detoxify malonic semialdehyde.</text>
</comment>
<evidence type="ECO:0000313" key="13">
    <source>
        <dbReference type="Proteomes" id="UP000199820"/>
    </source>
</evidence>
<proteinExistence type="inferred from homology"/>
<dbReference type="Gene3D" id="3.40.50.720">
    <property type="entry name" value="NAD(P)-binding Rossmann-like Domain"/>
    <property type="match status" value="1"/>
</dbReference>
<dbReference type="PROSITE" id="PS00061">
    <property type="entry name" value="ADH_SHORT"/>
    <property type="match status" value="1"/>
</dbReference>
<dbReference type="EC" id="1.1.1.298" evidence="4"/>
<accession>A0A1I0EFU0</accession>
<evidence type="ECO:0000256" key="10">
    <source>
        <dbReference type="ARBA" id="ARBA00047274"/>
    </source>
</evidence>
<evidence type="ECO:0000256" key="9">
    <source>
        <dbReference type="ARBA" id="ARBA00045650"/>
    </source>
</evidence>
<dbReference type="PANTHER" id="PTHR43086">
    <property type="entry name" value="VERY-LONG-CHAIN 3-OXOOACYL-COA REDUCTASE"/>
    <property type="match status" value="1"/>
</dbReference>
<organism evidence="12 13">
    <name type="scientific">[Clostridium] aminophilum</name>
    <dbReference type="NCBI Taxonomy" id="1526"/>
    <lineage>
        <taxon>Bacteria</taxon>
        <taxon>Bacillati</taxon>
        <taxon>Bacillota</taxon>
        <taxon>Clostridia</taxon>
        <taxon>Lachnospirales</taxon>
        <taxon>Lachnospiraceae</taxon>
    </lineage>
</organism>
<dbReference type="PRINTS" id="PR00080">
    <property type="entry name" value="SDRFAMILY"/>
</dbReference>
<dbReference type="RefSeq" id="WP_074649380.1">
    <property type="nucleotide sequence ID" value="NZ_FOIL01000018.1"/>
</dbReference>
<dbReference type="PRINTS" id="PR00081">
    <property type="entry name" value="GDHRDH"/>
</dbReference>